<name>M1DRI4_SOLTU</name>
<keyword evidence="3" id="KW-1185">Reference proteome</keyword>
<reference evidence="2" key="2">
    <citation type="submission" date="2015-06" db="UniProtKB">
        <authorList>
            <consortium name="EnsemblPlants"/>
        </authorList>
    </citation>
    <scope>IDENTIFICATION</scope>
    <source>
        <strain evidence="2">DM1-3 516 R44</strain>
    </source>
</reference>
<sequence>MARSKVAGRSKPPRSKTKGITIKEDADVFTSEVAKLSTNGEKGKGKHKTLELTDASTDSNGFYRNDPNQSKSEDVGSDKKDMLIAQRAERRIKKLNESSRARTYQPTTTIPPVPKQAMVLAPPVQGPPPKSMNQVKAKG</sequence>
<dbReference type="AlphaFoldDB" id="M1DRI4"/>
<dbReference type="HOGENOM" id="CLU_029307_5_1_1"/>
<dbReference type="PANTHER" id="PTHR33180">
    <property type="entry name" value="PHOTOSYSTEM II CP43 REACTION CENTER PROTEIN"/>
    <property type="match status" value="1"/>
</dbReference>
<evidence type="ECO:0000313" key="3">
    <source>
        <dbReference type="Proteomes" id="UP000011115"/>
    </source>
</evidence>
<organism evidence="2 3">
    <name type="scientific">Solanum tuberosum</name>
    <name type="common">Potato</name>
    <dbReference type="NCBI Taxonomy" id="4113"/>
    <lineage>
        <taxon>Eukaryota</taxon>
        <taxon>Viridiplantae</taxon>
        <taxon>Streptophyta</taxon>
        <taxon>Embryophyta</taxon>
        <taxon>Tracheophyta</taxon>
        <taxon>Spermatophyta</taxon>
        <taxon>Magnoliopsida</taxon>
        <taxon>eudicotyledons</taxon>
        <taxon>Gunneridae</taxon>
        <taxon>Pentapetalae</taxon>
        <taxon>asterids</taxon>
        <taxon>lamiids</taxon>
        <taxon>Solanales</taxon>
        <taxon>Solanaceae</taxon>
        <taxon>Solanoideae</taxon>
        <taxon>Solaneae</taxon>
        <taxon>Solanum</taxon>
    </lineage>
</organism>
<dbReference type="Gramene" id="PGSC0003DMT400093235">
    <property type="protein sequence ID" value="PGSC0003DMT400093235"/>
    <property type="gene ID" value="PGSC0003DMG400042806"/>
</dbReference>
<dbReference type="PaxDb" id="4113-PGSC0003DMT400093235"/>
<feature type="region of interest" description="Disordered" evidence="1">
    <location>
        <begin position="1"/>
        <end position="23"/>
    </location>
</feature>
<dbReference type="Proteomes" id="UP000011115">
    <property type="component" value="Unassembled WGS sequence"/>
</dbReference>
<protein>
    <submittedName>
        <fullName evidence="2">Uncharacterized protein</fullName>
    </submittedName>
</protein>
<feature type="compositionally biased region" description="Polar residues" evidence="1">
    <location>
        <begin position="54"/>
        <end position="70"/>
    </location>
</feature>
<dbReference type="InParanoid" id="M1DRI4"/>
<evidence type="ECO:0000256" key="1">
    <source>
        <dbReference type="SAM" id="MobiDB-lite"/>
    </source>
</evidence>
<reference evidence="3" key="1">
    <citation type="journal article" date="2011" name="Nature">
        <title>Genome sequence and analysis of the tuber crop potato.</title>
        <authorList>
            <consortium name="The Potato Genome Sequencing Consortium"/>
        </authorList>
    </citation>
    <scope>NUCLEOTIDE SEQUENCE [LARGE SCALE GENOMIC DNA]</scope>
    <source>
        <strain evidence="3">cv. DM1-3 516 R44</strain>
    </source>
</reference>
<accession>M1DRI4</accession>
<dbReference type="PANTHER" id="PTHR33180:SF31">
    <property type="entry name" value="POLYPROTEIN PROTEIN"/>
    <property type="match status" value="1"/>
</dbReference>
<evidence type="ECO:0000313" key="2">
    <source>
        <dbReference type="EnsemblPlants" id="PGSC0003DMT400093235"/>
    </source>
</evidence>
<dbReference type="EnsemblPlants" id="PGSC0003DMT400093235">
    <property type="protein sequence ID" value="PGSC0003DMT400093235"/>
    <property type="gene ID" value="PGSC0003DMG400042806"/>
</dbReference>
<feature type="compositionally biased region" description="Basic and acidic residues" evidence="1">
    <location>
        <begin position="71"/>
        <end position="82"/>
    </location>
</feature>
<feature type="compositionally biased region" description="Basic residues" evidence="1">
    <location>
        <begin position="1"/>
        <end position="17"/>
    </location>
</feature>
<feature type="region of interest" description="Disordered" evidence="1">
    <location>
        <begin position="38"/>
        <end position="139"/>
    </location>
</feature>
<proteinExistence type="predicted"/>